<dbReference type="GO" id="GO:0016829">
    <property type="term" value="F:lyase activity"/>
    <property type="evidence" value="ECO:0007669"/>
    <property type="project" value="InterPro"/>
</dbReference>
<name>A0A1Q5T0I4_9EURO</name>
<dbReference type="Pfam" id="PF06314">
    <property type="entry name" value="ADC"/>
    <property type="match status" value="1"/>
</dbReference>
<dbReference type="SUPFAM" id="SSF160104">
    <property type="entry name" value="Acetoacetate decarboxylase-like"/>
    <property type="match status" value="1"/>
</dbReference>
<dbReference type="Proteomes" id="UP000186955">
    <property type="component" value="Unassembled WGS sequence"/>
</dbReference>
<organism evidence="1 2">
    <name type="scientific">Penicillium subrubescens</name>
    <dbReference type="NCBI Taxonomy" id="1316194"/>
    <lineage>
        <taxon>Eukaryota</taxon>
        <taxon>Fungi</taxon>
        <taxon>Dikarya</taxon>
        <taxon>Ascomycota</taxon>
        <taxon>Pezizomycotina</taxon>
        <taxon>Eurotiomycetes</taxon>
        <taxon>Eurotiomycetidae</taxon>
        <taxon>Eurotiales</taxon>
        <taxon>Aspergillaceae</taxon>
        <taxon>Penicillium</taxon>
    </lineage>
</organism>
<sequence length="265" mass="29191">MVLQCSLTFGESNCPLSGSKMPFGSLPVSNTPIPQYAPPYPVDGSDYTSEAVLTVTYQTSLQCVRHLVPDMLELEDEPQVSVMVLQHSMTSFGPYNEYVHLVEVKYNGDTFDYFLSLILDNDSPICCGREQFGFPKKLGNVALSLKTGSAVVHGYVERPAGQKIVEVGFQPEQKLKGTVERTIQGLNLRVIPSVVSNQSPSVKELVPVDISIEASEVWQGSGSVCFPEPSRFDPMHEVKVVRYGMATLSRNASLAIRRPTKVFQL</sequence>
<keyword evidence="2" id="KW-1185">Reference proteome</keyword>
<accession>A0A1Q5T0I4</accession>
<gene>
    <name evidence="1" type="ORF">PENSUB_12066</name>
</gene>
<protein>
    <submittedName>
        <fullName evidence="1">Decarboxylase DEC1</fullName>
    </submittedName>
</protein>
<evidence type="ECO:0000313" key="2">
    <source>
        <dbReference type="Proteomes" id="UP000186955"/>
    </source>
</evidence>
<dbReference type="InterPro" id="IPR010451">
    <property type="entry name" value="Acetoacetate_decarboxylase"/>
</dbReference>
<comment type="caution">
    <text evidence="1">The sequence shown here is derived from an EMBL/GenBank/DDBJ whole genome shotgun (WGS) entry which is preliminary data.</text>
</comment>
<dbReference type="STRING" id="1316194.A0A1Q5T0I4"/>
<evidence type="ECO:0000313" key="1">
    <source>
        <dbReference type="EMBL" id="OKO93787.1"/>
    </source>
</evidence>
<dbReference type="EMBL" id="MNBE01000723">
    <property type="protein sequence ID" value="OKO93787.1"/>
    <property type="molecule type" value="Genomic_DNA"/>
</dbReference>
<dbReference type="AlphaFoldDB" id="A0A1Q5T0I4"/>
<dbReference type="InterPro" id="IPR023375">
    <property type="entry name" value="ADC_dom_sf"/>
</dbReference>
<proteinExistence type="predicted"/>
<dbReference type="Gene3D" id="2.40.400.10">
    <property type="entry name" value="Acetoacetate decarboxylase-like"/>
    <property type="match status" value="1"/>
</dbReference>
<reference evidence="1 2" key="1">
    <citation type="submission" date="2016-10" db="EMBL/GenBank/DDBJ databases">
        <title>Genome sequence of the ascomycete fungus Penicillium subrubescens.</title>
        <authorList>
            <person name="De Vries R.P."/>
            <person name="Peng M."/>
            <person name="Dilokpimol A."/>
            <person name="Hilden K."/>
            <person name="Makela M.R."/>
            <person name="Grigoriev I."/>
            <person name="Riley R."/>
            <person name="Granchi Z."/>
        </authorList>
    </citation>
    <scope>NUCLEOTIDE SEQUENCE [LARGE SCALE GENOMIC DNA]</scope>
    <source>
        <strain evidence="1 2">CBS 132785</strain>
    </source>
</reference>